<dbReference type="Pfam" id="PF13489">
    <property type="entry name" value="Methyltransf_23"/>
    <property type="match status" value="1"/>
</dbReference>
<protein>
    <submittedName>
        <fullName evidence="2">S-adenosyl-L-methionine-dependent methyltransferase</fullName>
    </submittedName>
</protein>
<dbReference type="STRING" id="341454.A0A4S2MZU1"/>
<dbReference type="GO" id="GO:0008168">
    <property type="term" value="F:methyltransferase activity"/>
    <property type="evidence" value="ECO:0007669"/>
    <property type="project" value="UniProtKB-KW"/>
</dbReference>
<keyword evidence="3" id="KW-1185">Reference proteome</keyword>
<accession>A0A4S2MZU1</accession>
<dbReference type="AlphaFoldDB" id="A0A4S2MZU1"/>
<feature type="region of interest" description="Disordered" evidence="1">
    <location>
        <begin position="1"/>
        <end position="38"/>
    </location>
</feature>
<organism evidence="2 3">
    <name type="scientific">Ascodesmis nigricans</name>
    <dbReference type="NCBI Taxonomy" id="341454"/>
    <lineage>
        <taxon>Eukaryota</taxon>
        <taxon>Fungi</taxon>
        <taxon>Dikarya</taxon>
        <taxon>Ascomycota</taxon>
        <taxon>Pezizomycotina</taxon>
        <taxon>Pezizomycetes</taxon>
        <taxon>Pezizales</taxon>
        <taxon>Ascodesmidaceae</taxon>
        <taxon>Ascodesmis</taxon>
    </lineage>
</organism>
<feature type="compositionally biased region" description="Polar residues" evidence="1">
    <location>
        <begin position="21"/>
        <end position="38"/>
    </location>
</feature>
<dbReference type="InParanoid" id="A0A4S2MZU1"/>
<dbReference type="EMBL" id="ML220116">
    <property type="protein sequence ID" value="TGZ82104.1"/>
    <property type="molecule type" value="Genomic_DNA"/>
</dbReference>
<evidence type="ECO:0000313" key="3">
    <source>
        <dbReference type="Proteomes" id="UP000298138"/>
    </source>
</evidence>
<name>A0A4S2MZU1_9PEZI</name>
<dbReference type="SUPFAM" id="SSF53335">
    <property type="entry name" value="S-adenosyl-L-methionine-dependent methyltransferases"/>
    <property type="match status" value="1"/>
</dbReference>
<sequence>MTINIPDLEPNLNPAPIQANDDVTSNWDEQSVASSTQSLTGSIMEHVYENGRRYHLKSKEQYLLPSDETEQDRLDMVHHLHLELLRGNLTLTKFDEDPATVLDCGCGTGIWALEFGDTYKGSQVIGIDLAPIQPGWTAPNVKFELDDLEKKWTYAKNHFNFIHSRHLTMSIRNWPQYLLQIYKHSAPGGRIEIVEHCNDRYFCDDNTMPDDSPIPAYFRAVQPCYEKLGINSRLHGADYKKMVEEAGFVDVNLYSFKVPAGPWARDPKMRRLGAICAELISTGAEAYAFKMLTDVGGMTEDEARKVVEDVAASFLNRHQHAYYMEYFVTARKPE</sequence>
<dbReference type="PANTHER" id="PTHR43591:SF24">
    <property type="entry name" value="2-METHOXY-6-POLYPRENYL-1,4-BENZOQUINOL METHYLASE, MITOCHONDRIAL"/>
    <property type="match status" value="1"/>
</dbReference>
<dbReference type="Proteomes" id="UP000298138">
    <property type="component" value="Unassembled WGS sequence"/>
</dbReference>
<dbReference type="OrthoDB" id="2013972at2759"/>
<proteinExistence type="predicted"/>
<dbReference type="PANTHER" id="PTHR43591">
    <property type="entry name" value="METHYLTRANSFERASE"/>
    <property type="match status" value="1"/>
</dbReference>
<dbReference type="InterPro" id="IPR029063">
    <property type="entry name" value="SAM-dependent_MTases_sf"/>
</dbReference>
<dbReference type="CDD" id="cd02440">
    <property type="entry name" value="AdoMet_MTases"/>
    <property type="match status" value="1"/>
</dbReference>
<reference evidence="2 3" key="1">
    <citation type="submission" date="2019-04" db="EMBL/GenBank/DDBJ databases">
        <title>Comparative genomics and transcriptomics to analyze fruiting body development in filamentous ascomycetes.</title>
        <authorList>
            <consortium name="DOE Joint Genome Institute"/>
            <person name="Lutkenhaus R."/>
            <person name="Traeger S."/>
            <person name="Breuer J."/>
            <person name="Kuo A."/>
            <person name="Lipzen A."/>
            <person name="Pangilinan J."/>
            <person name="Dilworth D."/>
            <person name="Sandor L."/>
            <person name="Poggeler S."/>
            <person name="Barry K."/>
            <person name="Grigoriev I.V."/>
            <person name="Nowrousian M."/>
        </authorList>
    </citation>
    <scope>NUCLEOTIDE SEQUENCE [LARGE SCALE GENOMIC DNA]</scope>
    <source>
        <strain evidence="2 3">CBS 389.68</strain>
    </source>
</reference>
<dbReference type="GO" id="GO:0032259">
    <property type="term" value="P:methylation"/>
    <property type="evidence" value="ECO:0007669"/>
    <property type="project" value="UniProtKB-KW"/>
</dbReference>
<gene>
    <name evidence="2" type="ORF">EX30DRAFT_370782</name>
</gene>
<evidence type="ECO:0000313" key="2">
    <source>
        <dbReference type="EMBL" id="TGZ82104.1"/>
    </source>
</evidence>
<keyword evidence="2" id="KW-0808">Transferase</keyword>
<keyword evidence="2" id="KW-0489">Methyltransferase</keyword>
<dbReference type="Gene3D" id="3.40.50.150">
    <property type="entry name" value="Vaccinia Virus protein VP39"/>
    <property type="match status" value="1"/>
</dbReference>
<evidence type="ECO:0000256" key="1">
    <source>
        <dbReference type="SAM" id="MobiDB-lite"/>
    </source>
</evidence>